<evidence type="ECO:0000313" key="1">
    <source>
        <dbReference type="EMBL" id="KRY94207.1"/>
    </source>
</evidence>
<gene>
    <name evidence="1" type="ORF">T4C_7280</name>
</gene>
<evidence type="ECO:0000313" key="2">
    <source>
        <dbReference type="Proteomes" id="UP000054826"/>
    </source>
</evidence>
<proteinExistence type="predicted"/>
<dbReference type="AlphaFoldDB" id="A0A0V1G7I6"/>
<comment type="caution">
    <text evidence="1">The sequence shown here is derived from an EMBL/GenBank/DDBJ whole genome shotgun (WGS) entry which is preliminary data.</text>
</comment>
<accession>A0A0V1G7I6</accession>
<dbReference type="Proteomes" id="UP000054826">
    <property type="component" value="Unassembled WGS sequence"/>
</dbReference>
<sequence>LLRFLLSLKIKTSEAHSTAFYKGLSEKSKVDGVDFKNR</sequence>
<protein>
    <submittedName>
        <fullName evidence="1">Uncharacterized protein</fullName>
    </submittedName>
</protein>
<feature type="non-terminal residue" evidence="1">
    <location>
        <position position="1"/>
    </location>
</feature>
<dbReference type="EMBL" id="JYDV01006018">
    <property type="protein sequence ID" value="KRY94207.1"/>
    <property type="molecule type" value="Genomic_DNA"/>
</dbReference>
<organism evidence="1 2">
    <name type="scientific">Trichinella pseudospiralis</name>
    <name type="common">Parasitic roundworm</name>
    <dbReference type="NCBI Taxonomy" id="6337"/>
    <lineage>
        <taxon>Eukaryota</taxon>
        <taxon>Metazoa</taxon>
        <taxon>Ecdysozoa</taxon>
        <taxon>Nematoda</taxon>
        <taxon>Enoplea</taxon>
        <taxon>Dorylaimia</taxon>
        <taxon>Trichinellida</taxon>
        <taxon>Trichinellidae</taxon>
        <taxon>Trichinella</taxon>
    </lineage>
</organism>
<name>A0A0V1G7I6_TRIPS</name>
<feature type="non-terminal residue" evidence="1">
    <location>
        <position position="38"/>
    </location>
</feature>
<reference evidence="1 2" key="1">
    <citation type="submission" date="2015-01" db="EMBL/GenBank/DDBJ databases">
        <title>Evolution of Trichinella species and genotypes.</title>
        <authorList>
            <person name="Korhonen P.K."/>
            <person name="Edoardo P."/>
            <person name="Giuseppe L.R."/>
            <person name="Gasser R.B."/>
        </authorList>
    </citation>
    <scope>NUCLEOTIDE SEQUENCE [LARGE SCALE GENOMIC DNA]</scope>
    <source>
        <strain evidence="1">ISS176</strain>
    </source>
</reference>